<comment type="caution">
    <text evidence="2">The sequence shown here is derived from an EMBL/GenBank/DDBJ whole genome shotgun (WGS) entry which is preliminary data.</text>
</comment>
<evidence type="ECO:0000313" key="3">
    <source>
        <dbReference type="Proteomes" id="UP000176700"/>
    </source>
</evidence>
<feature type="transmembrane region" description="Helical" evidence="1">
    <location>
        <begin position="69"/>
        <end position="85"/>
    </location>
</feature>
<keyword evidence="1" id="KW-1133">Transmembrane helix</keyword>
<dbReference type="Proteomes" id="UP000176700">
    <property type="component" value="Unassembled WGS sequence"/>
</dbReference>
<protein>
    <submittedName>
        <fullName evidence="2">Uncharacterized protein</fullName>
    </submittedName>
</protein>
<sequence>MRGKDNALLEALVAKHGPDSVFGKMLLEEREVDRRMSKWHRSPQCFIPWILCGMTFVVALFLLSFFVSTAILIFIGNFLAMAWLLQREDDMFQKASKEVSRAQLH</sequence>
<organism evidence="2 3">
    <name type="scientific">Candidatus Ryanbacteria bacterium RIFCSPHIGHO2_01_45_13</name>
    <dbReference type="NCBI Taxonomy" id="1802112"/>
    <lineage>
        <taxon>Bacteria</taxon>
        <taxon>Candidatus Ryaniibacteriota</taxon>
    </lineage>
</organism>
<accession>A0A1G2FZ66</accession>
<gene>
    <name evidence="2" type="ORF">A2W41_01925</name>
</gene>
<reference evidence="2 3" key="1">
    <citation type="journal article" date="2016" name="Nat. Commun.">
        <title>Thousands of microbial genomes shed light on interconnected biogeochemical processes in an aquifer system.</title>
        <authorList>
            <person name="Anantharaman K."/>
            <person name="Brown C.T."/>
            <person name="Hug L.A."/>
            <person name="Sharon I."/>
            <person name="Castelle C.J."/>
            <person name="Probst A.J."/>
            <person name="Thomas B.C."/>
            <person name="Singh A."/>
            <person name="Wilkins M.J."/>
            <person name="Karaoz U."/>
            <person name="Brodie E.L."/>
            <person name="Williams K.H."/>
            <person name="Hubbard S.S."/>
            <person name="Banfield J.F."/>
        </authorList>
    </citation>
    <scope>NUCLEOTIDE SEQUENCE [LARGE SCALE GENOMIC DNA]</scope>
</reference>
<proteinExistence type="predicted"/>
<name>A0A1G2FZ66_9BACT</name>
<feature type="transmembrane region" description="Helical" evidence="1">
    <location>
        <begin position="45"/>
        <end position="63"/>
    </location>
</feature>
<keyword evidence="1" id="KW-0812">Transmembrane</keyword>
<evidence type="ECO:0000256" key="1">
    <source>
        <dbReference type="SAM" id="Phobius"/>
    </source>
</evidence>
<evidence type="ECO:0000313" key="2">
    <source>
        <dbReference type="EMBL" id="OGZ42861.1"/>
    </source>
</evidence>
<keyword evidence="1" id="KW-0472">Membrane</keyword>
<dbReference type="AlphaFoldDB" id="A0A1G2FZ66"/>
<dbReference type="EMBL" id="MHNI01000012">
    <property type="protein sequence ID" value="OGZ42861.1"/>
    <property type="molecule type" value="Genomic_DNA"/>
</dbReference>